<dbReference type="Proteomes" id="UP001318860">
    <property type="component" value="Unassembled WGS sequence"/>
</dbReference>
<dbReference type="InterPro" id="IPR005379">
    <property type="entry name" value="FDM1-5/IDN2_XH"/>
</dbReference>
<comment type="caution">
    <text evidence="4">The sequence shown here is derived from an EMBL/GenBank/DDBJ whole genome shotgun (WGS) entry which is preliminary data.</text>
</comment>
<feature type="coiled-coil region" evidence="1">
    <location>
        <begin position="42"/>
        <end position="143"/>
    </location>
</feature>
<dbReference type="PANTHER" id="PTHR21596:SF3">
    <property type="entry name" value="FACTOR OF DNA METHYLATION 1-RELATED"/>
    <property type="match status" value="1"/>
</dbReference>
<accession>A0ABR0VYL8</accession>
<reference evidence="4 5" key="1">
    <citation type="journal article" date="2021" name="Comput. Struct. Biotechnol. J.">
        <title>De novo genome assembly of the potent medicinal plant Rehmannia glutinosa using nanopore technology.</title>
        <authorList>
            <person name="Ma L."/>
            <person name="Dong C."/>
            <person name="Song C."/>
            <person name="Wang X."/>
            <person name="Zheng X."/>
            <person name="Niu Y."/>
            <person name="Chen S."/>
            <person name="Feng W."/>
        </authorList>
    </citation>
    <scope>NUCLEOTIDE SEQUENCE [LARGE SCALE GENOMIC DNA]</scope>
    <source>
        <strain evidence="4">DH-2019</strain>
    </source>
</reference>
<organism evidence="4 5">
    <name type="scientific">Rehmannia glutinosa</name>
    <name type="common">Chinese foxglove</name>
    <dbReference type="NCBI Taxonomy" id="99300"/>
    <lineage>
        <taxon>Eukaryota</taxon>
        <taxon>Viridiplantae</taxon>
        <taxon>Streptophyta</taxon>
        <taxon>Embryophyta</taxon>
        <taxon>Tracheophyta</taxon>
        <taxon>Spermatophyta</taxon>
        <taxon>Magnoliopsida</taxon>
        <taxon>eudicotyledons</taxon>
        <taxon>Gunneridae</taxon>
        <taxon>Pentapetalae</taxon>
        <taxon>asterids</taxon>
        <taxon>lamiids</taxon>
        <taxon>Lamiales</taxon>
        <taxon>Orobanchaceae</taxon>
        <taxon>Rehmannieae</taxon>
        <taxon>Rehmannia</taxon>
    </lineage>
</organism>
<proteinExistence type="predicted"/>
<evidence type="ECO:0000259" key="3">
    <source>
        <dbReference type="Pfam" id="PF03469"/>
    </source>
</evidence>
<keyword evidence="1" id="KW-0175">Coiled coil</keyword>
<feature type="domain" description="Factor of DNA methylation 1-5/IDN2" evidence="3">
    <location>
        <begin position="230"/>
        <end position="346"/>
    </location>
</feature>
<sequence>MGSSSDEESDYSDLEINEEKNKLPLSFNEETRKLQQIARNHIKRVVDEQEMLKIELENEKRQLDSWRKELNKREALTERERQKLEEEKAKNDKRKSALQLASVEQRKADENFQRLVEKHEREKQTALKKILELERNLDEKHKLELETQVIKGTIEVMKHMGDDNDSGIWPKIDNMSEKWQEAHKNLITPRRSSVLGSQQKCLDSLLLWYGPYGRGLSNLLSCSIVNIGIKRTGAIDEKAFKNACELKFPVEGAPAEAVELCSVWQEKLKNPEWHPFRIVVDENGNAQILLNEDDGLLRGLKDKWGDEVYAAVITALKELQEYNLCGCYDVPLLWNFTENRKATLKEFDGKGAGMIRVRGGLPVNASDTISECSHYLTGCYERESSRTRKRWLNS</sequence>
<protein>
    <recommendedName>
        <fullName evidence="3">Factor of DNA methylation 1-5/IDN2 domain-containing protein</fullName>
    </recommendedName>
</protein>
<dbReference type="InterPro" id="IPR045177">
    <property type="entry name" value="FDM1-5/IDN2"/>
</dbReference>
<feature type="compositionally biased region" description="Acidic residues" evidence="2">
    <location>
        <begin position="1"/>
        <end position="16"/>
    </location>
</feature>
<evidence type="ECO:0000313" key="5">
    <source>
        <dbReference type="Proteomes" id="UP001318860"/>
    </source>
</evidence>
<evidence type="ECO:0000256" key="1">
    <source>
        <dbReference type="SAM" id="Coils"/>
    </source>
</evidence>
<evidence type="ECO:0000256" key="2">
    <source>
        <dbReference type="SAM" id="MobiDB-lite"/>
    </source>
</evidence>
<dbReference type="Pfam" id="PF03469">
    <property type="entry name" value="XH"/>
    <property type="match status" value="1"/>
</dbReference>
<dbReference type="EMBL" id="JABTTQ020000405">
    <property type="protein sequence ID" value="KAK6139548.1"/>
    <property type="molecule type" value="Genomic_DNA"/>
</dbReference>
<keyword evidence="5" id="KW-1185">Reference proteome</keyword>
<name>A0ABR0VYL8_REHGL</name>
<dbReference type="PANTHER" id="PTHR21596">
    <property type="entry name" value="RIBONUCLEASE P SUBUNIT P38"/>
    <property type="match status" value="1"/>
</dbReference>
<gene>
    <name evidence="4" type="ORF">DH2020_026694</name>
</gene>
<feature type="region of interest" description="Disordered" evidence="2">
    <location>
        <begin position="1"/>
        <end position="23"/>
    </location>
</feature>
<evidence type="ECO:0000313" key="4">
    <source>
        <dbReference type="EMBL" id="KAK6139548.1"/>
    </source>
</evidence>